<dbReference type="RefSeq" id="WP_057953239.1">
    <property type="nucleotide sequence ID" value="NZ_CP013118.1"/>
</dbReference>
<feature type="transmembrane region" description="Helical" evidence="1">
    <location>
        <begin position="12"/>
        <end position="28"/>
    </location>
</feature>
<dbReference type="InterPro" id="IPR052715">
    <property type="entry name" value="RAYT_transposase"/>
</dbReference>
<dbReference type="InterPro" id="IPR036515">
    <property type="entry name" value="Transposase_17_sf"/>
</dbReference>
<evidence type="ECO:0000259" key="2">
    <source>
        <dbReference type="SMART" id="SM01321"/>
    </source>
</evidence>
<keyword evidence="1" id="KW-0472">Membrane</keyword>
<dbReference type="AlphaFoldDB" id="A0A0S2I0G2"/>
<dbReference type="PANTHER" id="PTHR36966:SF1">
    <property type="entry name" value="REP-ASSOCIATED TYROSINE TRANSPOSASE"/>
    <property type="match status" value="1"/>
</dbReference>
<protein>
    <submittedName>
        <fullName evidence="3">Transposase</fullName>
    </submittedName>
</protein>
<feature type="transmembrane region" description="Helical" evidence="1">
    <location>
        <begin position="48"/>
        <end position="65"/>
    </location>
</feature>
<dbReference type="GO" id="GO:0004803">
    <property type="term" value="F:transposase activity"/>
    <property type="evidence" value="ECO:0007669"/>
    <property type="project" value="InterPro"/>
</dbReference>
<keyword evidence="1" id="KW-1133">Transmembrane helix</keyword>
<dbReference type="SMART" id="SM01321">
    <property type="entry name" value="Y1_Tnp"/>
    <property type="match status" value="1"/>
</dbReference>
<dbReference type="PANTHER" id="PTHR36966">
    <property type="entry name" value="REP-ASSOCIATED TYROSINE TRANSPOSASE"/>
    <property type="match status" value="1"/>
</dbReference>
<proteinExistence type="predicted"/>
<dbReference type="STRING" id="1307839.L21SP5_02179"/>
<organism evidence="3 4">
    <name type="scientific">Salinivirga cyanobacteriivorans</name>
    <dbReference type="NCBI Taxonomy" id="1307839"/>
    <lineage>
        <taxon>Bacteria</taxon>
        <taxon>Pseudomonadati</taxon>
        <taxon>Bacteroidota</taxon>
        <taxon>Bacteroidia</taxon>
        <taxon>Bacteroidales</taxon>
        <taxon>Salinivirgaceae</taxon>
        <taxon>Salinivirga</taxon>
    </lineage>
</organism>
<dbReference type="Proteomes" id="UP000064893">
    <property type="component" value="Chromosome"/>
</dbReference>
<dbReference type="InterPro" id="IPR002686">
    <property type="entry name" value="Transposase_17"/>
</dbReference>
<accession>A0A0S2I0G2</accession>
<keyword evidence="1" id="KW-0812">Transmembrane</keyword>
<dbReference type="Gene3D" id="3.30.70.1290">
    <property type="entry name" value="Transposase IS200-like"/>
    <property type="match status" value="1"/>
</dbReference>
<dbReference type="OrthoDB" id="9788881at2"/>
<dbReference type="EMBL" id="CP013118">
    <property type="protein sequence ID" value="ALO15812.1"/>
    <property type="molecule type" value="Genomic_DNA"/>
</dbReference>
<dbReference type="NCBIfam" id="NF047646">
    <property type="entry name" value="REP_Tyr_transpos"/>
    <property type="match status" value="1"/>
</dbReference>
<dbReference type="SUPFAM" id="SSF143422">
    <property type="entry name" value="Transposase IS200-like"/>
    <property type="match status" value="1"/>
</dbReference>
<reference evidence="3 4" key="1">
    <citation type="submission" date="2015-11" db="EMBL/GenBank/DDBJ databases">
        <title>Description and complete genome sequence of a novel strain predominating in hypersaline microbial mats and representing a new family of the Bacteriodetes phylum.</title>
        <authorList>
            <person name="Spring S."/>
            <person name="Bunk B."/>
            <person name="Sproer C."/>
            <person name="Klenk H.-P."/>
        </authorList>
    </citation>
    <scope>NUCLEOTIDE SEQUENCE [LARGE SCALE GENOMIC DNA]</scope>
    <source>
        <strain evidence="3 4">L21-Spi-D4</strain>
    </source>
</reference>
<dbReference type="GO" id="GO:0043565">
    <property type="term" value="F:sequence-specific DNA binding"/>
    <property type="evidence" value="ECO:0007669"/>
    <property type="project" value="TreeGrafter"/>
</dbReference>
<evidence type="ECO:0000313" key="4">
    <source>
        <dbReference type="Proteomes" id="UP000064893"/>
    </source>
</evidence>
<evidence type="ECO:0000313" key="3">
    <source>
        <dbReference type="EMBL" id="ALO15812.1"/>
    </source>
</evidence>
<dbReference type="GO" id="GO:0006313">
    <property type="term" value="P:DNA transposition"/>
    <property type="evidence" value="ECO:0007669"/>
    <property type="project" value="InterPro"/>
</dbReference>
<dbReference type="PATRIC" id="fig|1307839.3.peg.2297"/>
<name>A0A0S2I0G2_9BACT</name>
<dbReference type="KEGG" id="blq:L21SP5_02179"/>
<evidence type="ECO:0000256" key="1">
    <source>
        <dbReference type="SAM" id="Phobius"/>
    </source>
</evidence>
<gene>
    <name evidence="3" type="ORF">L21SP5_02179</name>
</gene>
<sequence length="187" mass="22275">MSRKYRFYNPEGIYFVSFATVYWLDVFIRQNYFSTMAKSLEYCRKAKGLLLFAYCILPSHVHLIFKDKNKNPGNLLKEIKTFTSKQLQTQIQKNPQESRKEWLLWLMHRAGKKNTNVKNSQFWQQHNKPIELWSKKVIDQKIEYVHNNPVDAGFVIKPEHWKYSSASNYAGLEGAIEIDKIDVRLYF</sequence>
<keyword evidence="4" id="KW-1185">Reference proteome</keyword>
<feature type="domain" description="Transposase IS200-like" evidence="2">
    <location>
        <begin position="9"/>
        <end position="148"/>
    </location>
</feature>